<evidence type="ECO:0000313" key="2">
    <source>
        <dbReference type="EMBL" id="QHU27616.1"/>
    </source>
</evidence>
<keyword evidence="1" id="KW-1133">Transmembrane helix</keyword>
<reference evidence="2" key="1">
    <citation type="journal article" date="2020" name="Nature">
        <title>Giant virus diversity and host interactions through global metagenomics.</title>
        <authorList>
            <person name="Schulz F."/>
            <person name="Roux S."/>
            <person name="Paez-Espino D."/>
            <person name="Jungbluth S."/>
            <person name="Walsh D.A."/>
            <person name="Denef V.J."/>
            <person name="McMahon K.D."/>
            <person name="Konstantinidis K.T."/>
            <person name="Eloe-Fadrosh E.A."/>
            <person name="Kyrpides N.C."/>
            <person name="Woyke T."/>
        </authorList>
    </citation>
    <scope>NUCLEOTIDE SEQUENCE</scope>
    <source>
        <strain evidence="2">GVMAG-M-3300027769-26</strain>
    </source>
</reference>
<name>A0A6C0L9G6_9ZZZZ</name>
<proteinExistence type="predicted"/>
<feature type="transmembrane region" description="Helical" evidence="1">
    <location>
        <begin position="6"/>
        <end position="27"/>
    </location>
</feature>
<keyword evidence="1" id="KW-0472">Membrane</keyword>
<organism evidence="2">
    <name type="scientific">viral metagenome</name>
    <dbReference type="NCBI Taxonomy" id="1070528"/>
    <lineage>
        <taxon>unclassified sequences</taxon>
        <taxon>metagenomes</taxon>
        <taxon>organismal metagenomes</taxon>
    </lineage>
</organism>
<evidence type="ECO:0000256" key="1">
    <source>
        <dbReference type="SAM" id="Phobius"/>
    </source>
</evidence>
<accession>A0A6C0L9G6</accession>
<dbReference type="AlphaFoldDB" id="A0A6C0L9G6"/>
<protein>
    <submittedName>
        <fullName evidence="2">Uncharacterized protein</fullName>
    </submittedName>
</protein>
<keyword evidence="1" id="KW-0812">Transmembrane</keyword>
<dbReference type="EMBL" id="MN740459">
    <property type="protein sequence ID" value="QHU27616.1"/>
    <property type="molecule type" value="Genomic_DNA"/>
</dbReference>
<sequence>MEYNPVTQVIIALIILLLMGYVAYNIYLIELHHMFKGNNDIRKETEIFNGIIDFNDVRELKYNTKNRSHEKYRDISPSINQQGGAEYTYNFWLYVDQGRITQLKNENNKDILLFLKGEKQFYYNNDFNYNCMYKSTDNSNSSIKHPVLLTKNPLVRLSADGKNLAVDYNNILSPDSYQNNSKYNRCDSVDNNKPWWDRNKNMIGVYDIEFSNKWFMVTIVMKEIADNNNILTKNRAICRIYINGLLIFENKLETIYGSNQDIYSATFKNNNSPLYINPVFDMKYSANSPGRKTSGEAMDKIDMNLPYLDMNMVKYDEKYNVDNPTDISGIVKMGDLKYYNYALEADAINQLFRTGLKNVKLDVNKEAKYTNLNMLSSYELEKNEIKEL</sequence>